<dbReference type="KEGG" id="cinf:CINF_1289"/>
<dbReference type="InterPro" id="IPR010064">
    <property type="entry name" value="HK97-gp10_tail"/>
</dbReference>
<name>A0A7H9CKF4_9BACT</name>
<dbReference type="Pfam" id="PF04883">
    <property type="entry name" value="HK97-gp10_like"/>
    <property type="match status" value="1"/>
</dbReference>
<dbReference type="RefSeq" id="WP_179974952.1">
    <property type="nucleotide sequence ID" value="NZ_CP049075.1"/>
</dbReference>
<evidence type="ECO:0000313" key="2">
    <source>
        <dbReference type="Proteomes" id="UP000509414"/>
    </source>
</evidence>
<dbReference type="NCBIfam" id="TIGR01725">
    <property type="entry name" value="phge_HK97_gp10"/>
    <property type="match status" value="1"/>
</dbReference>
<dbReference type="EMBL" id="CP049075">
    <property type="protein sequence ID" value="QLI05775.1"/>
    <property type="molecule type" value="Genomic_DNA"/>
</dbReference>
<evidence type="ECO:0000313" key="1">
    <source>
        <dbReference type="EMBL" id="QLI05775.1"/>
    </source>
</evidence>
<reference evidence="1 2" key="1">
    <citation type="submission" date="2020-02" db="EMBL/GenBank/DDBJ databases">
        <title>Complete genome sequence of the novel Campylobacter species Candidatus Campylobacter infans.</title>
        <authorList>
            <person name="Duim B."/>
            <person name="Zomer A."/>
            <person name="van der Graaf L."/>
            <person name="Wagenaar J."/>
        </authorList>
    </citation>
    <scope>NUCLEOTIDE SEQUENCE [LARGE SCALE GENOMIC DNA]</scope>
    <source>
        <strain evidence="1 2">19S00001</strain>
    </source>
</reference>
<protein>
    <submittedName>
        <fullName evidence="1">Phage protein, HK97 gp10 family</fullName>
    </submittedName>
</protein>
<gene>
    <name evidence="1" type="ORF">CINF_1289</name>
</gene>
<dbReference type="AlphaFoldDB" id="A0A7H9CKF4"/>
<organism evidence="1 2">
    <name type="scientific">Candidatus Campylobacter infans</name>
    <dbReference type="NCBI Taxonomy" id="2561898"/>
    <lineage>
        <taxon>Bacteria</taxon>
        <taxon>Pseudomonadati</taxon>
        <taxon>Campylobacterota</taxon>
        <taxon>Epsilonproteobacteria</taxon>
        <taxon>Campylobacterales</taxon>
        <taxon>Campylobacteraceae</taxon>
        <taxon>Campylobacter</taxon>
    </lineage>
</organism>
<proteinExistence type="predicted"/>
<accession>A0A7H9CKF4</accession>
<sequence>MRSAKFEVKGLKELMKSLEQYPIAVKKQALLPALKEITKRVRDEARRLAPRKTGEMRLHIVSVSSRTKTRDEVARSVLVKKVRKVSRKTYAKMIDKKIKVRLRNAKYQDDPTKKVKLDAFYFIFVEHGTKHAKAKPFMRPAVENARQYAPKILSDHIELVTKDFNSGKLANPAQLNIQENGAG</sequence>
<keyword evidence="2" id="KW-1185">Reference proteome</keyword>
<dbReference type="Proteomes" id="UP000509414">
    <property type="component" value="Chromosome"/>
</dbReference>